<dbReference type="PANTHER" id="PTHR11102">
    <property type="entry name" value="SEL-1-LIKE PROTEIN"/>
    <property type="match status" value="1"/>
</dbReference>
<dbReference type="SUPFAM" id="SSF81901">
    <property type="entry name" value="HCP-like"/>
    <property type="match status" value="2"/>
</dbReference>
<accession>A0A0K1QSF3</accession>
<evidence type="ECO:0000313" key="2">
    <source>
        <dbReference type="EMBL" id="AKV08694.1"/>
    </source>
</evidence>
<keyword evidence="1" id="KW-0732">Signal</keyword>
<dbReference type="Gene3D" id="1.25.40.10">
    <property type="entry name" value="Tetratricopeptide repeat domain"/>
    <property type="match status" value="1"/>
</dbReference>
<dbReference type="eggNOG" id="COG0790">
    <property type="taxonomic scope" value="Bacteria"/>
</dbReference>
<gene>
    <name evidence="2" type="ORF">B723_20800</name>
</gene>
<proteinExistence type="predicted"/>
<dbReference type="InterPro" id="IPR050767">
    <property type="entry name" value="Sel1_AlgK"/>
</dbReference>
<evidence type="ECO:0000256" key="1">
    <source>
        <dbReference type="SAM" id="SignalP"/>
    </source>
</evidence>
<feature type="signal peptide" evidence="1">
    <location>
        <begin position="1"/>
        <end position="23"/>
    </location>
</feature>
<organism evidence="2 3">
    <name type="scientific">Pseudomonas fluorescens NCIMB 11764</name>
    <dbReference type="NCBI Taxonomy" id="1221522"/>
    <lineage>
        <taxon>Bacteria</taxon>
        <taxon>Pseudomonadati</taxon>
        <taxon>Pseudomonadota</taxon>
        <taxon>Gammaproteobacteria</taxon>
        <taxon>Pseudomonadales</taxon>
        <taxon>Pseudomonadaceae</taxon>
        <taxon>Pseudomonas</taxon>
    </lineage>
</organism>
<evidence type="ECO:0000313" key="3">
    <source>
        <dbReference type="Proteomes" id="UP000017175"/>
    </source>
</evidence>
<name>A0A0K1QSF3_PSEFL</name>
<dbReference type="OrthoDB" id="5587079at2"/>
<dbReference type="Proteomes" id="UP000017175">
    <property type="component" value="Chromosome"/>
</dbReference>
<dbReference type="InterPro" id="IPR011990">
    <property type="entry name" value="TPR-like_helical_dom_sf"/>
</dbReference>
<dbReference type="PANTHER" id="PTHR11102:SF160">
    <property type="entry name" value="ERAD-ASSOCIATED E3 UBIQUITIN-PROTEIN LIGASE COMPONENT HRD3"/>
    <property type="match status" value="1"/>
</dbReference>
<dbReference type="EMBL" id="CP010945">
    <property type="protein sequence ID" value="AKV08694.1"/>
    <property type="molecule type" value="Genomic_DNA"/>
</dbReference>
<evidence type="ECO:0008006" key="4">
    <source>
        <dbReference type="Google" id="ProtNLM"/>
    </source>
</evidence>
<reference evidence="2 3" key="1">
    <citation type="journal article" date="2012" name="J. Bacteriol.">
        <title>Draft genome sequence of the cyanide-utilizing bacterium Pseudomonas fluorescens strain NCIMB 11764.</title>
        <authorList>
            <person name="Vilo C.A."/>
            <person name="Benedik M.J."/>
            <person name="Kunz D.A."/>
            <person name="Dong Q."/>
        </authorList>
    </citation>
    <scope>NUCLEOTIDE SEQUENCE [LARGE SCALE GENOMIC DNA]</scope>
    <source>
        <strain evidence="2 3">NCIMB 11764</strain>
    </source>
</reference>
<protein>
    <recommendedName>
        <fullName evidence="4">Sel1 repeat family protein</fullName>
    </recommendedName>
</protein>
<dbReference type="GeneID" id="46432444"/>
<sequence>MLKMKNAVCIALSTLFFSFVAQAEVSTQQVKAKEKGIELYNQFKAISAVPYLKAAAEGGDREAQYYLGEALRKNNKYITPEAQSAYEASARQGDIYAMIRLSQRNNDLCVEMNNCSGEKKSPNEWSKSALEAATKEAEKGDAEAMYLMYRITGDDKWFEKSADGGFALAQYYLAADYREGKGFFLTPSKRAEMVERWMKASAEGGNPQGMLAYAAIQGRKKDWEQFRSWNEKAAMTGYVSAVYGYGSYLAGQSPEYGFKEDLVTAYASISWVLELDGGGGMREFAQDELPEIAAKMTGEQIEKSKKTLTEWKATRPPLSFFPDKL</sequence>
<feature type="chain" id="PRO_5005467668" description="Sel1 repeat family protein" evidence="1">
    <location>
        <begin position="24"/>
        <end position="325"/>
    </location>
</feature>
<dbReference type="AlphaFoldDB" id="A0A0K1QSF3"/>
<dbReference type="RefSeq" id="WP_010460484.1">
    <property type="nucleotide sequence ID" value="NZ_CP010945.1"/>
</dbReference>